<proteinExistence type="predicted"/>
<dbReference type="Proteomes" id="UP000825679">
    <property type="component" value="Chromosome"/>
</dbReference>
<sequence>MRLKMWMQSICIIVLAAHVHAATGLTEIAATAQHSTVTVFYPASGQNQKLNKIGLPVFALPDAPPLKGNGRLIVMSHGSGGSPWDYADLAGVLAEAGFVVALPDHLRDNHQNGKDAGPTSWKIRPQEITSAIDVIAKDPRFAPNLKLDQVGMYGISAGGLTALTLAGGRWSPANMVQHCNVNIRADFHACVGLLFELNGGMFDGLKVFMARQILRWRFNDATWQSHTDPRITAIVAGVPYSVVFDLNSLAQPKIPVSLITARKDVWLHPQFHSDPIVRACQSCTVLHDFEKGGHGALLSPIRSPLEGLVARLIGDPVGFDRQETALVNQKISRYFQQWLLP</sequence>
<protein>
    <recommendedName>
        <fullName evidence="7">Dienelactone hydrolase</fullName>
    </recommendedName>
</protein>
<dbReference type="InterPro" id="IPR016986">
    <property type="entry name" value="UCP031982_abhydr"/>
</dbReference>
<dbReference type="SUPFAM" id="SSF53474">
    <property type="entry name" value="alpha/beta-Hydrolases"/>
    <property type="match status" value="1"/>
</dbReference>
<dbReference type="RefSeq" id="WP_221005956.1">
    <property type="nucleotide sequence ID" value="NZ_CP081150.1"/>
</dbReference>
<dbReference type="PANTHER" id="PTHR10272:SF0">
    <property type="entry name" value="PLATELET-ACTIVATING FACTOR ACETYLHYDROLASE"/>
    <property type="match status" value="1"/>
</dbReference>
<dbReference type="InterPro" id="IPR029058">
    <property type="entry name" value="AB_hydrolase_fold"/>
</dbReference>
<feature type="chain" id="PRO_5046366616" description="Dienelactone hydrolase" evidence="4">
    <location>
        <begin position="22"/>
        <end position="341"/>
    </location>
</feature>
<dbReference type="Gene3D" id="3.40.50.1820">
    <property type="entry name" value="alpha/beta hydrolase"/>
    <property type="match status" value="1"/>
</dbReference>
<name>A0ABX8Z5A7_9NEIS</name>
<dbReference type="EMBL" id="CP081150">
    <property type="protein sequence ID" value="QZA77575.1"/>
    <property type="molecule type" value="Genomic_DNA"/>
</dbReference>
<accession>A0ABX8Z5A7</accession>
<evidence type="ECO:0000256" key="1">
    <source>
        <dbReference type="ARBA" id="ARBA00022801"/>
    </source>
</evidence>
<evidence type="ECO:0000313" key="6">
    <source>
        <dbReference type="Proteomes" id="UP000825679"/>
    </source>
</evidence>
<evidence type="ECO:0000256" key="4">
    <source>
        <dbReference type="SAM" id="SignalP"/>
    </source>
</evidence>
<reference evidence="5 6" key="1">
    <citation type="submission" date="2021-08" db="EMBL/GenBank/DDBJ databases">
        <title>complete genome sequencing of Deefgea sp. D25.</title>
        <authorList>
            <person name="Bae J.-W."/>
            <person name="Gim D.-H."/>
        </authorList>
    </citation>
    <scope>NUCLEOTIDE SEQUENCE [LARGE SCALE GENOMIC DNA]</scope>
    <source>
        <strain evidence="5 6">D25</strain>
    </source>
</reference>
<dbReference type="PANTHER" id="PTHR10272">
    <property type="entry name" value="PLATELET-ACTIVATING FACTOR ACETYLHYDROLASE"/>
    <property type="match status" value="1"/>
</dbReference>
<feature type="signal peptide" evidence="4">
    <location>
        <begin position="1"/>
        <end position="21"/>
    </location>
</feature>
<keyword evidence="4" id="KW-0732">Signal</keyword>
<dbReference type="PIRSF" id="PIRSF031982">
    <property type="entry name" value="UCP031982_abhydr"/>
    <property type="match status" value="1"/>
</dbReference>
<organism evidence="5 6">
    <name type="scientific">Deefgea tanakiae</name>
    <dbReference type="NCBI Taxonomy" id="2865840"/>
    <lineage>
        <taxon>Bacteria</taxon>
        <taxon>Pseudomonadati</taxon>
        <taxon>Pseudomonadota</taxon>
        <taxon>Betaproteobacteria</taxon>
        <taxon>Neisseriales</taxon>
        <taxon>Chitinibacteraceae</taxon>
        <taxon>Deefgea</taxon>
    </lineage>
</organism>
<evidence type="ECO:0000256" key="2">
    <source>
        <dbReference type="ARBA" id="ARBA00022963"/>
    </source>
</evidence>
<keyword evidence="1" id="KW-0378">Hydrolase</keyword>
<evidence type="ECO:0000256" key="3">
    <source>
        <dbReference type="ARBA" id="ARBA00023098"/>
    </source>
</evidence>
<evidence type="ECO:0008006" key="7">
    <source>
        <dbReference type="Google" id="ProtNLM"/>
    </source>
</evidence>
<gene>
    <name evidence="5" type="ORF">K4H28_15065</name>
</gene>
<keyword evidence="6" id="KW-1185">Reference proteome</keyword>
<evidence type="ECO:0000313" key="5">
    <source>
        <dbReference type="EMBL" id="QZA77575.1"/>
    </source>
</evidence>
<keyword evidence="3" id="KW-0443">Lipid metabolism</keyword>
<keyword evidence="2" id="KW-0442">Lipid degradation</keyword>